<dbReference type="EMBL" id="JBHFFA010000007">
    <property type="protein sequence ID" value="KAL2612479.1"/>
    <property type="molecule type" value="Genomic_DNA"/>
</dbReference>
<keyword evidence="4" id="KW-0812">Transmembrane</keyword>
<protein>
    <recommendedName>
        <fullName evidence="7">COBRA-like protein</fullName>
    </recommendedName>
</protein>
<dbReference type="PANTHER" id="PTHR31673:SF3">
    <property type="entry name" value="COBRA-LIKE PROTEIN 4"/>
    <property type="match status" value="1"/>
</dbReference>
<feature type="transmembrane region" description="Helical" evidence="4">
    <location>
        <begin position="24"/>
        <end position="43"/>
    </location>
</feature>
<evidence type="ECO:0000256" key="3">
    <source>
        <dbReference type="ARBA" id="ARBA00023180"/>
    </source>
</evidence>
<keyword evidence="3" id="KW-0325">Glycoprotein</keyword>
<accession>A0ABD1XUJ8</accession>
<sequence>MDFSDSTQHLPSITLNFCHHVRSAWFLVVICLVVVSLPGAVTFDPLDPEGQIMIRWDIMGWTGDGYTATVNIINTQQYRGITSYRLGWKWAKKELIWTTQGAQVAEQGDCSRHPTNPPPMSCSRSPTIIDLLPDPKDSVSRCWVLLQPAKKSVTYQIPISRREENYPSLRDLERDLSTFIGSVAGTDQTCIAPIRICCVRKRGR</sequence>
<keyword evidence="4" id="KW-1133">Transmembrane helix</keyword>
<evidence type="ECO:0008006" key="7">
    <source>
        <dbReference type="Google" id="ProtNLM"/>
    </source>
</evidence>
<evidence type="ECO:0000313" key="5">
    <source>
        <dbReference type="EMBL" id="KAL2612479.1"/>
    </source>
</evidence>
<keyword evidence="4" id="KW-0472">Membrane</keyword>
<comment type="similarity">
    <text evidence="1">Belongs to the COBRA family.</text>
</comment>
<dbReference type="PANTHER" id="PTHR31673">
    <property type="entry name" value="PROTEIN COBRA"/>
    <property type="match status" value="1"/>
</dbReference>
<evidence type="ECO:0000256" key="1">
    <source>
        <dbReference type="ARBA" id="ARBA00005507"/>
    </source>
</evidence>
<proteinExistence type="inferred from homology"/>
<name>A0ABD1XUJ8_9MARC</name>
<dbReference type="Proteomes" id="UP001605036">
    <property type="component" value="Unassembled WGS sequence"/>
</dbReference>
<dbReference type="InterPro" id="IPR006918">
    <property type="entry name" value="COBRA_pln"/>
</dbReference>
<gene>
    <name evidence="5" type="ORF">R1flu_024171</name>
</gene>
<comment type="caution">
    <text evidence="5">The sequence shown here is derived from an EMBL/GenBank/DDBJ whole genome shotgun (WGS) entry which is preliminary data.</text>
</comment>
<evidence type="ECO:0000313" key="6">
    <source>
        <dbReference type="Proteomes" id="UP001605036"/>
    </source>
</evidence>
<evidence type="ECO:0000256" key="2">
    <source>
        <dbReference type="ARBA" id="ARBA00022729"/>
    </source>
</evidence>
<dbReference type="AlphaFoldDB" id="A0ABD1XUJ8"/>
<evidence type="ECO:0000256" key="4">
    <source>
        <dbReference type="SAM" id="Phobius"/>
    </source>
</evidence>
<keyword evidence="6" id="KW-1185">Reference proteome</keyword>
<organism evidence="5 6">
    <name type="scientific">Riccia fluitans</name>
    <dbReference type="NCBI Taxonomy" id="41844"/>
    <lineage>
        <taxon>Eukaryota</taxon>
        <taxon>Viridiplantae</taxon>
        <taxon>Streptophyta</taxon>
        <taxon>Embryophyta</taxon>
        <taxon>Marchantiophyta</taxon>
        <taxon>Marchantiopsida</taxon>
        <taxon>Marchantiidae</taxon>
        <taxon>Marchantiales</taxon>
        <taxon>Ricciaceae</taxon>
        <taxon>Riccia</taxon>
    </lineage>
</organism>
<reference evidence="5 6" key="1">
    <citation type="submission" date="2024-09" db="EMBL/GenBank/DDBJ databases">
        <title>Chromosome-scale assembly of Riccia fluitans.</title>
        <authorList>
            <person name="Paukszto L."/>
            <person name="Sawicki J."/>
            <person name="Karawczyk K."/>
            <person name="Piernik-Szablinska J."/>
            <person name="Szczecinska M."/>
            <person name="Mazdziarz M."/>
        </authorList>
    </citation>
    <scope>NUCLEOTIDE SEQUENCE [LARGE SCALE GENOMIC DNA]</scope>
    <source>
        <strain evidence="5">Rf_01</strain>
        <tissue evidence="5">Aerial parts of the thallus</tissue>
    </source>
</reference>
<keyword evidence="2" id="KW-0732">Signal</keyword>
<dbReference type="Pfam" id="PF04833">
    <property type="entry name" value="COBRA"/>
    <property type="match status" value="1"/>
</dbReference>